<evidence type="ECO:0008006" key="2">
    <source>
        <dbReference type="Google" id="ProtNLM"/>
    </source>
</evidence>
<accession>A0A8S5S9T6</accession>
<reference evidence="1" key="1">
    <citation type="journal article" date="2021" name="Proc. Natl. Acad. Sci. U.S.A.">
        <title>A Catalog of Tens of Thousands of Viruses from Human Metagenomes Reveals Hidden Associations with Chronic Diseases.</title>
        <authorList>
            <person name="Tisza M.J."/>
            <person name="Buck C.B."/>
        </authorList>
    </citation>
    <scope>NUCLEOTIDE SEQUENCE</scope>
    <source>
        <strain evidence="1">CtJjf17</strain>
    </source>
</reference>
<dbReference type="InterPro" id="IPR009660">
    <property type="entry name" value="Phage_A500_Gp15"/>
</dbReference>
<dbReference type="Pfam" id="PF06854">
    <property type="entry name" value="Phage_Gp15"/>
    <property type="match status" value="1"/>
</dbReference>
<protein>
    <recommendedName>
        <fullName evidence="2">Phage protein</fullName>
    </recommendedName>
</protein>
<proteinExistence type="predicted"/>
<name>A0A8S5S9T6_9CAUD</name>
<evidence type="ECO:0000313" key="1">
    <source>
        <dbReference type="EMBL" id="DAF47812.1"/>
    </source>
</evidence>
<organism evidence="1">
    <name type="scientific">Siphoviridae sp. ctJjf17</name>
    <dbReference type="NCBI Taxonomy" id="2827839"/>
    <lineage>
        <taxon>Viruses</taxon>
        <taxon>Duplodnaviria</taxon>
        <taxon>Heunggongvirae</taxon>
        <taxon>Uroviricota</taxon>
        <taxon>Caudoviricetes</taxon>
    </lineage>
</organism>
<dbReference type="EMBL" id="BK032560">
    <property type="protein sequence ID" value="DAF47812.1"/>
    <property type="molecule type" value="Genomic_DNA"/>
</dbReference>
<sequence length="189" mass="22271">MLNLSKKLEDNLIIGNDVYPLDLSFGKVLRVFELLQDSEIQEEIKPYLALQMLTGANFSNFDLIEVNEILEEVFKAHIVNEKTQAIEYDLAGNPMPVQQKKEEERVYSLKHDADYIFASFFQAYGIDLIEERQKLHWKKFNALLNGLPSDTKFMEVLKIRSWKPSKSDSTEYKEHMRKLQQEYELPYEE</sequence>